<feature type="compositionally biased region" description="Basic and acidic residues" evidence="1">
    <location>
        <begin position="76"/>
        <end position="86"/>
    </location>
</feature>
<dbReference type="Proteomes" id="UP000321261">
    <property type="component" value="Unassembled WGS sequence"/>
</dbReference>
<name>A0A561SPB4_9PSEU</name>
<proteinExistence type="predicted"/>
<evidence type="ECO:0000256" key="1">
    <source>
        <dbReference type="SAM" id="MobiDB-lite"/>
    </source>
</evidence>
<comment type="caution">
    <text evidence="3">The sequence shown here is derived from an EMBL/GenBank/DDBJ whole genome shotgun (WGS) entry which is preliminary data.</text>
</comment>
<evidence type="ECO:0008006" key="5">
    <source>
        <dbReference type="Google" id="ProtNLM"/>
    </source>
</evidence>
<dbReference type="AlphaFoldDB" id="A0A561SPB4"/>
<gene>
    <name evidence="3" type="ORF">FHX44_112596</name>
</gene>
<organism evidence="3 4">
    <name type="scientific">Pseudonocardia hierapolitana</name>
    <dbReference type="NCBI Taxonomy" id="1128676"/>
    <lineage>
        <taxon>Bacteria</taxon>
        <taxon>Bacillati</taxon>
        <taxon>Actinomycetota</taxon>
        <taxon>Actinomycetes</taxon>
        <taxon>Pseudonocardiales</taxon>
        <taxon>Pseudonocardiaceae</taxon>
        <taxon>Pseudonocardia</taxon>
    </lineage>
</organism>
<keyword evidence="2" id="KW-0472">Membrane</keyword>
<feature type="compositionally biased region" description="Acidic residues" evidence="1">
    <location>
        <begin position="1"/>
        <end position="10"/>
    </location>
</feature>
<dbReference type="EMBL" id="VIWU01000001">
    <property type="protein sequence ID" value="TWF76701.1"/>
    <property type="molecule type" value="Genomic_DNA"/>
</dbReference>
<reference evidence="3 4" key="1">
    <citation type="submission" date="2019-06" db="EMBL/GenBank/DDBJ databases">
        <title>Sequencing the genomes of 1000 actinobacteria strains.</title>
        <authorList>
            <person name="Klenk H.-P."/>
        </authorList>
    </citation>
    <scope>NUCLEOTIDE SEQUENCE [LARGE SCALE GENOMIC DNA]</scope>
    <source>
        <strain evidence="3 4">DSM 45671</strain>
    </source>
</reference>
<keyword evidence="2" id="KW-0812">Transmembrane</keyword>
<accession>A0A561SPB4</accession>
<evidence type="ECO:0000256" key="2">
    <source>
        <dbReference type="SAM" id="Phobius"/>
    </source>
</evidence>
<dbReference type="RefSeq" id="WP_147256005.1">
    <property type="nucleotide sequence ID" value="NZ_VIWU01000001.1"/>
</dbReference>
<feature type="transmembrane region" description="Helical" evidence="2">
    <location>
        <begin position="36"/>
        <end position="68"/>
    </location>
</feature>
<keyword evidence="4" id="KW-1185">Reference proteome</keyword>
<dbReference type="OrthoDB" id="3576000at2"/>
<evidence type="ECO:0000313" key="4">
    <source>
        <dbReference type="Proteomes" id="UP000321261"/>
    </source>
</evidence>
<feature type="region of interest" description="Disordered" evidence="1">
    <location>
        <begin position="76"/>
        <end position="96"/>
    </location>
</feature>
<feature type="region of interest" description="Disordered" evidence="1">
    <location>
        <begin position="1"/>
        <end position="31"/>
    </location>
</feature>
<protein>
    <recommendedName>
        <fullName evidence="5">DUF3040 family protein</fullName>
    </recommendedName>
</protein>
<keyword evidence="2" id="KW-1133">Transmembrane helix</keyword>
<feature type="compositionally biased region" description="Basic and acidic residues" evidence="1">
    <location>
        <begin position="14"/>
        <end position="25"/>
    </location>
</feature>
<evidence type="ECO:0000313" key="3">
    <source>
        <dbReference type="EMBL" id="TWF76701.1"/>
    </source>
</evidence>
<sequence>MEWTADDDQQLAEAVRRHDAGEDPSARPGETTVPEWAMISIVLGLVALTGSVFAVVVVAAFGSVWWLLRTADAVEPSEHDANREARGPFGGPGIWL</sequence>